<dbReference type="InterPro" id="IPR011006">
    <property type="entry name" value="CheY-like_superfamily"/>
</dbReference>
<evidence type="ECO:0000256" key="2">
    <source>
        <dbReference type="ARBA" id="ARBA00022553"/>
    </source>
</evidence>
<evidence type="ECO:0000256" key="6">
    <source>
        <dbReference type="ARBA" id="ARBA00023163"/>
    </source>
</evidence>
<gene>
    <name evidence="11" type="ORF">DET59_10469</name>
</gene>
<dbReference type="Gene3D" id="6.10.250.690">
    <property type="match status" value="1"/>
</dbReference>
<keyword evidence="6" id="KW-0804">Transcription</keyword>
<dbReference type="PANTHER" id="PTHR48111:SF1">
    <property type="entry name" value="TWO-COMPONENT RESPONSE REGULATOR ORR33"/>
    <property type="match status" value="1"/>
</dbReference>
<dbReference type="SMART" id="SM00448">
    <property type="entry name" value="REC"/>
    <property type="match status" value="1"/>
</dbReference>
<keyword evidence="3" id="KW-0902">Two-component regulatory system</keyword>
<dbReference type="GO" id="GO:0032993">
    <property type="term" value="C:protein-DNA complex"/>
    <property type="evidence" value="ECO:0007669"/>
    <property type="project" value="TreeGrafter"/>
</dbReference>
<keyword evidence="4" id="KW-0805">Transcription regulation</keyword>
<dbReference type="FunFam" id="3.40.50.2300:FF:000001">
    <property type="entry name" value="DNA-binding response regulator PhoB"/>
    <property type="match status" value="1"/>
</dbReference>
<feature type="domain" description="OmpR/PhoB-type" evidence="10">
    <location>
        <begin position="129"/>
        <end position="227"/>
    </location>
</feature>
<evidence type="ECO:0000256" key="1">
    <source>
        <dbReference type="ARBA" id="ARBA00004496"/>
    </source>
</evidence>
<dbReference type="GO" id="GO:0005829">
    <property type="term" value="C:cytosol"/>
    <property type="evidence" value="ECO:0007669"/>
    <property type="project" value="TreeGrafter"/>
</dbReference>
<evidence type="ECO:0000259" key="9">
    <source>
        <dbReference type="PROSITE" id="PS50110"/>
    </source>
</evidence>
<evidence type="ECO:0000313" key="11">
    <source>
        <dbReference type="EMBL" id="RBP05352.1"/>
    </source>
</evidence>
<dbReference type="PROSITE" id="PS51755">
    <property type="entry name" value="OMPR_PHOB"/>
    <property type="match status" value="1"/>
</dbReference>
<dbReference type="RefSeq" id="WP_113968865.1">
    <property type="nucleotide sequence ID" value="NZ_QNRJ01000004.1"/>
</dbReference>
<dbReference type="Pfam" id="PF00486">
    <property type="entry name" value="Trans_reg_C"/>
    <property type="match status" value="1"/>
</dbReference>
<evidence type="ECO:0000256" key="4">
    <source>
        <dbReference type="ARBA" id="ARBA00023015"/>
    </source>
</evidence>
<comment type="subcellular location">
    <subcellularLocation>
        <location evidence="1">Cytoplasm</location>
    </subcellularLocation>
</comment>
<dbReference type="SUPFAM" id="SSF52172">
    <property type="entry name" value="CheY-like"/>
    <property type="match status" value="1"/>
</dbReference>
<comment type="caution">
    <text evidence="11">The sequence shown here is derived from an EMBL/GenBank/DDBJ whole genome shotgun (WGS) entry which is preliminary data.</text>
</comment>
<dbReference type="Gene3D" id="1.10.10.10">
    <property type="entry name" value="Winged helix-like DNA-binding domain superfamily/Winged helix DNA-binding domain"/>
    <property type="match status" value="1"/>
</dbReference>
<feature type="domain" description="Response regulatory" evidence="9">
    <location>
        <begin position="4"/>
        <end position="119"/>
    </location>
</feature>
<keyword evidence="5 8" id="KW-0238">DNA-binding</keyword>
<feature type="DNA-binding region" description="OmpR/PhoB-type" evidence="8">
    <location>
        <begin position="129"/>
        <end position="227"/>
    </location>
</feature>
<dbReference type="EMBL" id="QNRJ01000004">
    <property type="protein sequence ID" value="RBP05352.1"/>
    <property type="molecule type" value="Genomic_DNA"/>
</dbReference>
<dbReference type="InterPro" id="IPR001789">
    <property type="entry name" value="Sig_transdc_resp-reg_receiver"/>
</dbReference>
<dbReference type="GO" id="GO:0000976">
    <property type="term" value="F:transcription cis-regulatory region binding"/>
    <property type="evidence" value="ECO:0007669"/>
    <property type="project" value="TreeGrafter"/>
</dbReference>
<reference evidence="11 12" key="1">
    <citation type="submission" date="2018-06" db="EMBL/GenBank/DDBJ databases">
        <title>Freshwater and sediment microbial communities from various areas in North America, analyzing microbe dynamics in response to fracking.</title>
        <authorList>
            <person name="Lamendella R."/>
        </authorList>
    </citation>
    <scope>NUCLEOTIDE SEQUENCE [LARGE SCALE GENOMIC DNA]</scope>
    <source>
        <strain evidence="11 12">97B</strain>
    </source>
</reference>
<dbReference type="PROSITE" id="PS50110">
    <property type="entry name" value="RESPONSE_REGULATORY"/>
    <property type="match status" value="1"/>
</dbReference>
<organism evidence="11 12">
    <name type="scientific">Rossellomorea aquimaris</name>
    <dbReference type="NCBI Taxonomy" id="189382"/>
    <lineage>
        <taxon>Bacteria</taxon>
        <taxon>Bacillati</taxon>
        <taxon>Bacillota</taxon>
        <taxon>Bacilli</taxon>
        <taxon>Bacillales</taxon>
        <taxon>Bacillaceae</taxon>
        <taxon>Rossellomorea</taxon>
    </lineage>
</organism>
<protein>
    <submittedName>
        <fullName evidence="11">Two-component system OmpR family response regulator</fullName>
    </submittedName>
</protein>
<proteinExistence type="predicted"/>
<evidence type="ECO:0000313" key="12">
    <source>
        <dbReference type="Proteomes" id="UP000252118"/>
    </source>
</evidence>
<dbReference type="CDD" id="cd00383">
    <property type="entry name" value="trans_reg_C"/>
    <property type="match status" value="1"/>
</dbReference>
<dbReference type="GO" id="GO:0000156">
    <property type="term" value="F:phosphorelay response regulator activity"/>
    <property type="evidence" value="ECO:0007669"/>
    <property type="project" value="TreeGrafter"/>
</dbReference>
<dbReference type="InterPro" id="IPR001867">
    <property type="entry name" value="OmpR/PhoB-type_DNA-bd"/>
</dbReference>
<dbReference type="CDD" id="cd17574">
    <property type="entry name" value="REC_OmpR"/>
    <property type="match status" value="1"/>
</dbReference>
<dbReference type="GO" id="GO:0006355">
    <property type="term" value="P:regulation of DNA-templated transcription"/>
    <property type="evidence" value="ECO:0007669"/>
    <property type="project" value="InterPro"/>
</dbReference>
<sequence>MKKTVMIVDDQDELRESISTFLQNEGYQTINARNGNEALHLIEEKQNVDIILLDVMMPEKDGYVTLRELRMDKNKTPVIMLTAKTDEIDKLLGLEIGADDYITKPFSLREVVARMKAVLRRTSEEQADDEWIQKADIKINLNTYEVYVNDTRVNLTPTEFKILTTLVEKPGRVYSRLQLMNIAVGEAFVNYERSIDTHVSNLRRKLSELGSSATIQTVYGIGYRLGVEA</sequence>
<dbReference type="SUPFAM" id="SSF46894">
    <property type="entry name" value="C-terminal effector domain of the bipartite response regulators"/>
    <property type="match status" value="1"/>
</dbReference>
<dbReference type="SMART" id="SM00862">
    <property type="entry name" value="Trans_reg_C"/>
    <property type="match status" value="1"/>
</dbReference>
<dbReference type="OrthoDB" id="9802426at2"/>
<dbReference type="AlphaFoldDB" id="A0A366ESG4"/>
<dbReference type="InterPro" id="IPR039420">
    <property type="entry name" value="WalR-like"/>
</dbReference>
<name>A0A366ESG4_9BACI</name>
<dbReference type="InterPro" id="IPR016032">
    <property type="entry name" value="Sig_transdc_resp-reg_C-effctor"/>
</dbReference>
<dbReference type="Proteomes" id="UP000252118">
    <property type="component" value="Unassembled WGS sequence"/>
</dbReference>
<evidence type="ECO:0000259" key="10">
    <source>
        <dbReference type="PROSITE" id="PS51755"/>
    </source>
</evidence>
<dbReference type="PANTHER" id="PTHR48111">
    <property type="entry name" value="REGULATOR OF RPOS"/>
    <property type="match status" value="1"/>
</dbReference>
<dbReference type="Gene3D" id="3.40.50.2300">
    <property type="match status" value="1"/>
</dbReference>
<evidence type="ECO:0000256" key="8">
    <source>
        <dbReference type="PROSITE-ProRule" id="PRU01091"/>
    </source>
</evidence>
<dbReference type="InterPro" id="IPR036388">
    <property type="entry name" value="WH-like_DNA-bd_sf"/>
</dbReference>
<evidence type="ECO:0000256" key="3">
    <source>
        <dbReference type="ARBA" id="ARBA00023012"/>
    </source>
</evidence>
<feature type="modified residue" description="4-aspartylphosphate" evidence="7">
    <location>
        <position position="54"/>
    </location>
</feature>
<dbReference type="Pfam" id="PF00072">
    <property type="entry name" value="Response_reg"/>
    <property type="match status" value="1"/>
</dbReference>
<keyword evidence="2 7" id="KW-0597">Phosphoprotein</keyword>
<accession>A0A366ESG4</accession>
<evidence type="ECO:0000256" key="7">
    <source>
        <dbReference type="PROSITE-ProRule" id="PRU00169"/>
    </source>
</evidence>
<evidence type="ECO:0000256" key="5">
    <source>
        <dbReference type="ARBA" id="ARBA00023125"/>
    </source>
</evidence>